<dbReference type="VEuPathDB" id="ToxoDB:CSUI_004735"/>
<organism evidence="1 2">
    <name type="scientific">Cystoisospora suis</name>
    <dbReference type="NCBI Taxonomy" id="483139"/>
    <lineage>
        <taxon>Eukaryota</taxon>
        <taxon>Sar</taxon>
        <taxon>Alveolata</taxon>
        <taxon>Apicomplexa</taxon>
        <taxon>Conoidasida</taxon>
        <taxon>Coccidia</taxon>
        <taxon>Eucoccidiorida</taxon>
        <taxon>Eimeriorina</taxon>
        <taxon>Sarcocystidae</taxon>
        <taxon>Cystoisospora</taxon>
    </lineage>
</organism>
<dbReference type="RefSeq" id="XP_067923095.1">
    <property type="nucleotide sequence ID" value="XM_068064920.1"/>
</dbReference>
<proteinExistence type="predicted"/>
<reference evidence="1 2" key="1">
    <citation type="journal article" date="2017" name="Int. J. Parasitol.">
        <title>The genome of the protozoan parasite Cystoisospora suis and a reverse vaccinology approach to identify vaccine candidates.</title>
        <authorList>
            <person name="Palmieri N."/>
            <person name="Shrestha A."/>
            <person name="Ruttkowski B."/>
            <person name="Beck T."/>
            <person name="Vogl C."/>
            <person name="Tomley F."/>
            <person name="Blake D.P."/>
            <person name="Joachim A."/>
        </authorList>
    </citation>
    <scope>NUCLEOTIDE SEQUENCE [LARGE SCALE GENOMIC DNA]</scope>
    <source>
        <strain evidence="1 2">Wien I</strain>
    </source>
</reference>
<name>A0A2C6KZY1_9APIC</name>
<dbReference type="Proteomes" id="UP000221165">
    <property type="component" value="Unassembled WGS sequence"/>
</dbReference>
<dbReference type="OrthoDB" id="331040at2759"/>
<dbReference type="AlphaFoldDB" id="A0A2C6KZY1"/>
<dbReference type="GeneID" id="94428131"/>
<protein>
    <submittedName>
        <fullName evidence="1">Uncharacterized protein</fullName>
    </submittedName>
</protein>
<keyword evidence="2" id="KW-1185">Reference proteome</keyword>
<gene>
    <name evidence="1" type="ORF">CSUI_004735</name>
</gene>
<dbReference type="EMBL" id="MIGC01002258">
    <property type="protein sequence ID" value="PHJ21412.1"/>
    <property type="molecule type" value="Genomic_DNA"/>
</dbReference>
<evidence type="ECO:0000313" key="2">
    <source>
        <dbReference type="Proteomes" id="UP000221165"/>
    </source>
</evidence>
<comment type="caution">
    <text evidence="1">The sequence shown here is derived from an EMBL/GenBank/DDBJ whole genome shotgun (WGS) entry which is preliminary data.</text>
</comment>
<sequence>MRRAYVGVLNMPLEVLGPLAMFTAGVKSLPGVALFKTGGAAAAAKGGGLFAAKTKGVFTSTAHSTGGGGGAATPALENAKKDLQRVVEDINEAESKSFLAPFGLLSAFALGGKEDPAVAALRRARAKAEKGEGDRRVRLSTVPDRCTNYGDFL</sequence>
<accession>A0A2C6KZY1</accession>
<evidence type="ECO:0000313" key="1">
    <source>
        <dbReference type="EMBL" id="PHJ21412.1"/>
    </source>
</evidence>